<dbReference type="Pfam" id="PF25306">
    <property type="entry name" value="DUF7880"/>
    <property type="match status" value="1"/>
</dbReference>
<dbReference type="Gene3D" id="1.20.120.290">
    <property type="entry name" value="Oxygen-evolving enhancer protein 3 (PsbQ), four-helix up-down bundle"/>
    <property type="match status" value="1"/>
</dbReference>
<gene>
    <name evidence="3" type="ORF">LUZ63_018698</name>
</gene>
<evidence type="ECO:0000313" key="3">
    <source>
        <dbReference type="EMBL" id="KAJ1687308.1"/>
    </source>
</evidence>
<reference evidence="3" key="1">
    <citation type="journal article" date="2022" name="Cell">
        <title>Repeat-based holocentromeres influence genome architecture and karyotype evolution.</title>
        <authorList>
            <person name="Hofstatter P.G."/>
            <person name="Thangavel G."/>
            <person name="Lux T."/>
            <person name="Neumann P."/>
            <person name="Vondrak T."/>
            <person name="Novak P."/>
            <person name="Zhang M."/>
            <person name="Costa L."/>
            <person name="Castellani M."/>
            <person name="Scott A."/>
            <person name="Toegelov H."/>
            <person name="Fuchs J."/>
            <person name="Mata-Sucre Y."/>
            <person name="Dias Y."/>
            <person name="Vanzela A.L.L."/>
            <person name="Huettel B."/>
            <person name="Almeida C.C.S."/>
            <person name="Simkova H."/>
            <person name="Souza G."/>
            <person name="Pedrosa-Harand A."/>
            <person name="Macas J."/>
            <person name="Mayer K.F.X."/>
            <person name="Houben A."/>
            <person name="Marques A."/>
        </authorList>
    </citation>
    <scope>NUCLEOTIDE SEQUENCE</scope>
    <source>
        <strain evidence="3">RhyBre1mFocal</strain>
    </source>
</reference>
<dbReference type="OrthoDB" id="512787at2759"/>
<dbReference type="Proteomes" id="UP001151287">
    <property type="component" value="Unassembled WGS sequence"/>
</dbReference>
<evidence type="ECO:0000313" key="4">
    <source>
        <dbReference type="Proteomes" id="UP001151287"/>
    </source>
</evidence>
<dbReference type="EMBL" id="JAMQYH010000005">
    <property type="protein sequence ID" value="KAJ1687308.1"/>
    <property type="molecule type" value="Genomic_DNA"/>
</dbReference>
<dbReference type="PANTHER" id="PTHR36014">
    <property type="entry name" value="OS03G0176600 PROTEIN"/>
    <property type="match status" value="1"/>
</dbReference>
<comment type="caution">
    <text evidence="3">The sequence shown here is derived from an EMBL/GenBank/DDBJ whole genome shotgun (WGS) entry which is preliminary data.</text>
</comment>
<dbReference type="InterPro" id="IPR057202">
    <property type="entry name" value="DUF7880"/>
</dbReference>
<keyword evidence="1" id="KW-0793">Thylakoid</keyword>
<feature type="domain" description="DUF7880" evidence="2">
    <location>
        <begin position="84"/>
        <end position="210"/>
    </location>
</feature>
<accession>A0A9Q0C4U4</accession>
<keyword evidence="4" id="KW-1185">Reference proteome</keyword>
<evidence type="ECO:0000259" key="2">
    <source>
        <dbReference type="Pfam" id="PF25306"/>
    </source>
</evidence>
<dbReference type="AlphaFoldDB" id="A0A9Q0C4U4"/>
<dbReference type="InterPro" id="IPR023222">
    <property type="entry name" value="PsbQ-like_dom_sf"/>
</dbReference>
<evidence type="ECO:0000256" key="1">
    <source>
        <dbReference type="ARBA" id="ARBA00023078"/>
    </source>
</evidence>
<protein>
    <recommendedName>
        <fullName evidence="2">DUF7880 domain-containing protein</fullName>
    </recommendedName>
</protein>
<sequence>MTTPLTARGSFLRGANHRLIEPHTSTTSHSHRRRVIVTFSVTPPTQYGRITRRSASTSAFLFFIASNADASPFDKYVKRKKMEPLEAYVPAVLLSQDQFKDLEKLLELEQPSYDESRSLLRSGPAASLRVNIRAVAQYANDSGKGKVASDAVDQCLRALEDLDSLLRHASRKDPGASVESMKGKITVAIGALDNLLQTVPSAILDKGKAIAEAYRTPSYEEESNMLQQTDPEIRRLEAIL</sequence>
<proteinExistence type="predicted"/>
<organism evidence="3 4">
    <name type="scientific">Rhynchospora breviuscula</name>
    <dbReference type="NCBI Taxonomy" id="2022672"/>
    <lineage>
        <taxon>Eukaryota</taxon>
        <taxon>Viridiplantae</taxon>
        <taxon>Streptophyta</taxon>
        <taxon>Embryophyta</taxon>
        <taxon>Tracheophyta</taxon>
        <taxon>Spermatophyta</taxon>
        <taxon>Magnoliopsida</taxon>
        <taxon>Liliopsida</taxon>
        <taxon>Poales</taxon>
        <taxon>Cyperaceae</taxon>
        <taxon>Cyperoideae</taxon>
        <taxon>Rhynchosporeae</taxon>
        <taxon>Rhynchospora</taxon>
    </lineage>
</organism>
<dbReference type="PANTHER" id="PTHR36014:SF1">
    <property type="entry name" value="OS03G0176700 PROTEIN"/>
    <property type="match status" value="1"/>
</dbReference>
<name>A0A9Q0C4U4_9POAL</name>